<keyword evidence="1" id="KW-0812">Transmembrane</keyword>
<evidence type="ECO:0000313" key="2">
    <source>
        <dbReference type="EMBL" id="TXE32368.1"/>
    </source>
</evidence>
<feature type="transmembrane region" description="Helical" evidence="1">
    <location>
        <begin position="52"/>
        <end position="77"/>
    </location>
</feature>
<proteinExistence type="predicted"/>
<keyword evidence="1" id="KW-0472">Membrane</keyword>
<feature type="transmembrane region" description="Helical" evidence="1">
    <location>
        <begin position="20"/>
        <end position="40"/>
    </location>
</feature>
<reference evidence="2 3" key="1">
    <citation type="submission" date="2019-07" db="EMBL/GenBank/DDBJ databases">
        <title>Serratia strains were isolated from fresh produce.</title>
        <authorList>
            <person name="Cho G.-S."/>
            <person name="Stein M."/>
            <person name="Lee W."/>
            <person name="Suh S.H."/>
            <person name="Franz C.M.A.P."/>
        </authorList>
    </citation>
    <scope>NUCLEOTIDE SEQUENCE [LARGE SCALE GENOMIC DNA]</scope>
    <source>
        <strain evidence="2 3">S16</strain>
    </source>
</reference>
<keyword evidence="1" id="KW-1133">Transmembrane helix</keyword>
<sequence>MKEIVDDTIEGVKGRLSGLYGYIATSLFLFNWSNIYFLFFSQKTAEQKISSLYISFDILVNLVIPILFGFIMCALAPRINVLMKSIHKKATLEDKRLQFDNDNYIPRLQLDEELRIDEKKSTRDSLVLEIESLKETLTIATEHMESAIKAKDEVDAQKVSLMLEISKKQDELSSIDIELTALKTDYGSYQKLKDSYLNASNALMSSNLKRDEQVDILLGIIKAIIDNGYVTQEVEDLINKRIEDTGYQIPTENPLRMVPRKYQDAKSFDEAVLIGRDPEKTTLPPNPLMFDKN</sequence>
<name>A0A5C7CFU0_SERMA</name>
<organism evidence="2 3">
    <name type="scientific">Serratia marcescens</name>
    <dbReference type="NCBI Taxonomy" id="615"/>
    <lineage>
        <taxon>Bacteria</taxon>
        <taxon>Pseudomonadati</taxon>
        <taxon>Pseudomonadota</taxon>
        <taxon>Gammaproteobacteria</taxon>
        <taxon>Enterobacterales</taxon>
        <taxon>Yersiniaceae</taxon>
        <taxon>Serratia</taxon>
    </lineage>
</organism>
<dbReference type="Proteomes" id="UP000321126">
    <property type="component" value="Unassembled WGS sequence"/>
</dbReference>
<accession>A0A5C7CFU0</accession>
<comment type="caution">
    <text evidence="2">The sequence shown here is derived from an EMBL/GenBank/DDBJ whole genome shotgun (WGS) entry which is preliminary data.</text>
</comment>
<evidence type="ECO:0000313" key="3">
    <source>
        <dbReference type="Proteomes" id="UP000321126"/>
    </source>
</evidence>
<evidence type="ECO:0000256" key="1">
    <source>
        <dbReference type="SAM" id="Phobius"/>
    </source>
</evidence>
<dbReference type="EMBL" id="VOUQ01000008">
    <property type="protein sequence ID" value="TXE32368.1"/>
    <property type="molecule type" value="Genomic_DNA"/>
</dbReference>
<dbReference type="AlphaFoldDB" id="A0A5C7CFU0"/>
<protein>
    <submittedName>
        <fullName evidence="2">Uncharacterized protein</fullName>
    </submittedName>
</protein>
<dbReference type="RefSeq" id="WP_147881860.1">
    <property type="nucleotide sequence ID" value="NZ_VOUQ01000008.1"/>
</dbReference>
<gene>
    <name evidence="2" type="ORF">FOT62_16565</name>
</gene>